<feature type="non-terminal residue" evidence="2">
    <location>
        <position position="1"/>
    </location>
</feature>
<name>A0A0D0CBX9_9AGAM</name>
<dbReference type="InParanoid" id="A0A0D0CBX9"/>
<dbReference type="SUPFAM" id="SSF53098">
    <property type="entry name" value="Ribonuclease H-like"/>
    <property type="match status" value="1"/>
</dbReference>
<keyword evidence="3" id="KW-1185">Reference proteome</keyword>
<dbReference type="InterPro" id="IPR012337">
    <property type="entry name" value="RNaseH-like_sf"/>
</dbReference>
<dbReference type="Pfam" id="PF05699">
    <property type="entry name" value="Dimer_Tnp_hAT"/>
    <property type="match status" value="1"/>
</dbReference>
<reference evidence="2 3" key="1">
    <citation type="submission" date="2014-04" db="EMBL/GenBank/DDBJ databases">
        <authorList>
            <consortium name="DOE Joint Genome Institute"/>
            <person name="Kuo A."/>
            <person name="Kohler A."/>
            <person name="Jargeat P."/>
            <person name="Nagy L.G."/>
            <person name="Floudas D."/>
            <person name="Copeland A."/>
            <person name="Barry K.W."/>
            <person name="Cichocki N."/>
            <person name="Veneault-Fourrey C."/>
            <person name="LaButti K."/>
            <person name="Lindquist E.A."/>
            <person name="Lipzen A."/>
            <person name="Lundell T."/>
            <person name="Morin E."/>
            <person name="Murat C."/>
            <person name="Sun H."/>
            <person name="Tunlid A."/>
            <person name="Henrissat B."/>
            <person name="Grigoriev I.V."/>
            <person name="Hibbett D.S."/>
            <person name="Martin F."/>
            <person name="Nordberg H.P."/>
            <person name="Cantor M.N."/>
            <person name="Hua S.X."/>
        </authorList>
    </citation>
    <scope>NUCLEOTIDE SEQUENCE [LARGE SCALE GENOMIC DNA]</scope>
    <source>
        <strain evidence="2 3">Ve08.2h10</strain>
    </source>
</reference>
<feature type="domain" description="HAT C-terminal dimerisation" evidence="1">
    <location>
        <begin position="1"/>
        <end position="50"/>
    </location>
</feature>
<accession>A0A0D0CBX9</accession>
<dbReference type="OrthoDB" id="3241084at2759"/>
<dbReference type="Proteomes" id="UP000054538">
    <property type="component" value="Unassembled WGS sequence"/>
</dbReference>
<sequence>YPTIFVLAVDILPIQDSAVPCEHVFSSGKETMSIRWNQIRHELMEALQMLK</sequence>
<proteinExistence type="predicted"/>
<dbReference type="GO" id="GO:0046983">
    <property type="term" value="F:protein dimerization activity"/>
    <property type="evidence" value="ECO:0007669"/>
    <property type="project" value="InterPro"/>
</dbReference>
<dbReference type="HOGENOM" id="CLU_009123_15_4_1"/>
<protein>
    <recommendedName>
        <fullName evidence="1">HAT C-terminal dimerisation domain-containing protein</fullName>
    </recommendedName>
</protein>
<dbReference type="EMBL" id="KN826040">
    <property type="protein sequence ID" value="KIK80342.1"/>
    <property type="molecule type" value="Genomic_DNA"/>
</dbReference>
<reference evidence="3" key="2">
    <citation type="submission" date="2015-01" db="EMBL/GenBank/DDBJ databases">
        <title>Evolutionary Origins and Diversification of the Mycorrhizal Mutualists.</title>
        <authorList>
            <consortium name="DOE Joint Genome Institute"/>
            <consortium name="Mycorrhizal Genomics Consortium"/>
            <person name="Kohler A."/>
            <person name="Kuo A."/>
            <person name="Nagy L.G."/>
            <person name="Floudas D."/>
            <person name="Copeland A."/>
            <person name="Barry K.W."/>
            <person name="Cichocki N."/>
            <person name="Veneault-Fourrey C."/>
            <person name="LaButti K."/>
            <person name="Lindquist E.A."/>
            <person name="Lipzen A."/>
            <person name="Lundell T."/>
            <person name="Morin E."/>
            <person name="Murat C."/>
            <person name="Riley R."/>
            <person name="Ohm R."/>
            <person name="Sun H."/>
            <person name="Tunlid A."/>
            <person name="Henrissat B."/>
            <person name="Grigoriev I.V."/>
            <person name="Hibbett D.S."/>
            <person name="Martin F."/>
        </authorList>
    </citation>
    <scope>NUCLEOTIDE SEQUENCE [LARGE SCALE GENOMIC DNA]</scope>
    <source>
        <strain evidence="3">Ve08.2h10</strain>
    </source>
</reference>
<dbReference type="AlphaFoldDB" id="A0A0D0CBX9"/>
<evidence type="ECO:0000313" key="2">
    <source>
        <dbReference type="EMBL" id="KIK80342.1"/>
    </source>
</evidence>
<evidence type="ECO:0000313" key="3">
    <source>
        <dbReference type="Proteomes" id="UP000054538"/>
    </source>
</evidence>
<dbReference type="InterPro" id="IPR008906">
    <property type="entry name" value="HATC_C_dom"/>
</dbReference>
<feature type="non-terminal residue" evidence="2">
    <location>
        <position position="51"/>
    </location>
</feature>
<evidence type="ECO:0000259" key="1">
    <source>
        <dbReference type="Pfam" id="PF05699"/>
    </source>
</evidence>
<gene>
    <name evidence="2" type="ORF">PAXRUDRAFT_41970</name>
</gene>
<organism evidence="2 3">
    <name type="scientific">Paxillus rubicundulus Ve08.2h10</name>
    <dbReference type="NCBI Taxonomy" id="930991"/>
    <lineage>
        <taxon>Eukaryota</taxon>
        <taxon>Fungi</taxon>
        <taxon>Dikarya</taxon>
        <taxon>Basidiomycota</taxon>
        <taxon>Agaricomycotina</taxon>
        <taxon>Agaricomycetes</taxon>
        <taxon>Agaricomycetidae</taxon>
        <taxon>Boletales</taxon>
        <taxon>Paxilineae</taxon>
        <taxon>Paxillaceae</taxon>
        <taxon>Paxillus</taxon>
    </lineage>
</organism>